<dbReference type="CDD" id="cd03495">
    <property type="entry name" value="SQR_TypeC_SdhD_like"/>
    <property type="match status" value="1"/>
</dbReference>
<evidence type="ECO:0000256" key="4">
    <source>
        <dbReference type="ARBA" id="ARBA00022723"/>
    </source>
</evidence>
<dbReference type="InterPro" id="IPR034804">
    <property type="entry name" value="SQR/QFR_C/D"/>
</dbReference>
<keyword evidence="2" id="KW-0349">Heme</keyword>
<proteinExistence type="predicted"/>
<keyword evidence="5 8" id="KW-1133">Transmembrane helix</keyword>
<accession>A0A1J5PQ33</accession>
<evidence type="ECO:0000313" key="9">
    <source>
        <dbReference type="EMBL" id="OIQ73601.1"/>
    </source>
</evidence>
<protein>
    <submittedName>
        <fullName evidence="9">Succinate dehydrogenase/fumarate reductase transmembrane subunit</fullName>
    </submittedName>
</protein>
<evidence type="ECO:0000256" key="8">
    <source>
        <dbReference type="SAM" id="Phobius"/>
    </source>
</evidence>
<feature type="transmembrane region" description="Helical" evidence="8">
    <location>
        <begin position="58"/>
        <end position="76"/>
    </location>
</feature>
<comment type="caution">
    <text evidence="9">The sequence shown here is derived from an EMBL/GenBank/DDBJ whole genome shotgun (WGS) entry which is preliminary data.</text>
</comment>
<dbReference type="InterPro" id="IPR000701">
    <property type="entry name" value="SuccDH_FuR_B_TM-su"/>
</dbReference>
<keyword evidence="3 8" id="KW-0812">Transmembrane</keyword>
<evidence type="ECO:0000256" key="3">
    <source>
        <dbReference type="ARBA" id="ARBA00022692"/>
    </source>
</evidence>
<organism evidence="9">
    <name type="scientific">mine drainage metagenome</name>
    <dbReference type="NCBI Taxonomy" id="410659"/>
    <lineage>
        <taxon>unclassified sequences</taxon>
        <taxon>metagenomes</taxon>
        <taxon>ecological metagenomes</taxon>
    </lineage>
</organism>
<evidence type="ECO:0000256" key="1">
    <source>
        <dbReference type="ARBA" id="ARBA00004370"/>
    </source>
</evidence>
<feature type="transmembrane region" description="Helical" evidence="8">
    <location>
        <begin position="97"/>
        <end position="119"/>
    </location>
</feature>
<reference evidence="9" key="1">
    <citation type="submission" date="2016-10" db="EMBL/GenBank/DDBJ databases">
        <title>Sequence of Gallionella enrichment culture.</title>
        <authorList>
            <person name="Poehlein A."/>
            <person name="Muehling M."/>
            <person name="Daniel R."/>
        </authorList>
    </citation>
    <scope>NUCLEOTIDE SEQUENCE</scope>
</reference>
<evidence type="ECO:0000256" key="7">
    <source>
        <dbReference type="ARBA" id="ARBA00023136"/>
    </source>
</evidence>
<keyword evidence="4" id="KW-0479">Metal-binding</keyword>
<comment type="subcellular location">
    <subcellularLocation>
        <location evidence="1">Membrane</location>
    </subcellularLocation>
</comment>
<gene>
    <name evidence="9" type="ORF">GALL_447610</name>
</gene>
<dbReference type="Gene3D" id="1.20.1300.10">
    <property type="entry name" value="Fumarate reductase/succinate dehydrogenase, transmembrane subunit"/>
    <property type="match status" value="1"/>
</dbReference>
<evidence type="ECO:0000256" key="6">
    <source>
        <dbReference type="ARBA" id="ARBA00023004"/>
    </source>
</evidence>
<dbReference type="Pfam" id="PF01127">
    <property type="entry name" value="Sdh_cyt"/>
    <property type="match status" value="1"/>
</dbReference>
<dbReference type="EMBL" id="MLJW01002807">
    <property type="protein sequence ID" value="OIQ73601.1"/>
    <property type="molecule type" value="Genomic_DNA"/>
</dbReference>
<keyword evidence="6" id="KW-0408">Iron</keyword>
<dbReference type="AlphaFoldDB" id="A0A1J5PQ33"/>
<evidence type="ECO:0000256" key="2">
    <source>
        <dbReference type="ARBA" id="ARBA00022617"/>
    </source>
</evidence>
<dbReference type="GO" id="GO:0016020">
    <property type="term" value="C:membrane"/>
    <property type="evidence" value="ECO:0007669"/>
    <property type="project" value="UniProtKB-SubCell"/>
</dbReference>
<dbReference type="SUPFAM" id="SSF81343">
    <property type="entry name" value="Fumarate reductase respiratory complex transmembrane subunits"/>
    <property type="match status" value="1"/>
</dbReference>
<name>A0A1J5PQ33_9ZZZZ</name>
<dbReference type="GO" id="GO:0046872">
    <property type="term" value="F:metal ion binding"/>
    <property type="evidence" value="ECO:0007669"/>
    <property type="project" value="UniProtKB-KW"/>
</dbReference>
<evidence type="ECO:0000256" key="5">
    <source>
        <dbReference type="ARBA" id="ARBA00022989"/>
    </source>
</evidence>
<sequence length="123" mass="13154">MQYLTDRKRAVGLGAAHTGTQSHWAMHVSSVALVFLVPLFICTFGHILGHPYAEVKAYYSHPFPAIVAGLTIVVALKHFASGAQMMIEDYAAGTTRHALVIGAVCLSYAAIATGLFALVRLVL</sequence>
<keyword evidence="7 8" id="KW-0472">Membrane</keyword>
<feature type="transmembrane region" description="Helical" evidence="8">
    <location>
        <begin position="31"/>
        <end position="52"/>
    </location>
</feature>